<keyword evidence="1 2" id="KW-0238">DNA-binding</keyword>
<dbReference type="Proteomes" id="UP000186058">
    <property type="component" value="Unassembled WGS sequence"/>
</dbReference>
<keyword evidence="5" id="KW-1185">Reference proteome</keyword>
<proteinExistence type="predicted"/>
<dbReference type="PROSITE" id="PS51900">
    <property type="entry name" value="CB"/>
    <property type="match status" value="1"/>
</dbReference>
<dbReference type="Gene3D" id="1.10.150.130">
    <property type="match status" value="1"/>
</dbReference>
<dbReference type="InterPro" id="IPR010998">
    <property type="entry name" value="Integrase_recombinase_N"/>
</dbReference>
<dbReference type="SUPFAM" id="SSF56349">
    <property type="entry name" value="DNA breaking-rejoining enzymes"/>
    <property type="match status" value="1"/>
</dbReference>
<dbReference type="InterPro" id="IPR044068">
    <property type="entry name" value="CB"/>
</dbReference>
<dbReference type="EMBL" id="LVWI01000046">
    <property type="protein sequence ID" value="OKP85249.1"/>
    <property type="molecule type" value="Genomic_DNA"/>
</dbReference>
<comment type="caution">
    <text evidence="4">The sequence shown here is derived from an EMBL/GenBank/DDBJ whole genome shotgun (WGS) entry which is preliminary data.</text>
</comment>
<protein>
    <recommendedName>
        <fullName evidence="3">Core-binding (CB) domain-containing protein</fullName>
    </recommendedName>
</protein>
<gene>
    <name evidence="4" type="ORF">A3844_16600</name>
</gene>
<reference evidence="4 5" key="1">
    <citation type="submission" date="2016-03" db="EMBL/GenBank/DDBJ databases">
        <authorList>
            <person name="Sant'Anna F.H."/>
            <person name="Ambrosini A."/>
            <person name="Souza R."/>
            <person name="Bach E."/>
            <person name="Fernandes G."/>
            <person name="Balsanelli E."/>
            <person name="Baura V.A."/>
            <person name="Souza E.M."/>
            <person name="Passaglia L."/>
        </authorList>
    </citation>
    <scope>NUCLEOTIDE SEQUENCE [LARGE SCALE GENOMIC DNA]</scope>
    <source>
        <strain evidence="4 5">P26E</strain>
    </source>
</reference>
<accession>A0ABX3EL18</accession>
<evidence type="ECO:0000256" key="2">
    <source>
        <dbReference type="PROSITE-ProRule" id="PRU01248"/>
    </source>
</evidence>
<sequence length="122" mass="14415">MKVLEKHISKINIDQVTHRQYKKILNDLFDEGYSKSYLKSIHVCANMIFEWAILNNLRDDNPCKGAKIPQRVQTVDDIENSLITEKFLEKNEIQEFLAEVRKRGLYGDLEAFYLLIYSAFVW</sequence>
<evidence type="ECO:0000313" key="5">
    <source>
        <dbReference type="Proteomes" id="UP000186058"/>
    </source>
</evidence>
<evidence type="ECO:0000256" key="1">
    <source>
        <dbReference type="ARBA" id="ARBA00023125"/>
    </source>
</evidence>
<name>A0ABX3EL18_9BACL</name>
<organism evidence="4 5">
    <name type="scientific">Paenibacillus helianthi</name>
    <dbReference type="NCBI Taxonomy" id="1349432"/>
    <lineage>
        <taxon>Bacteria</taxon>
        <taxon>Bacillati</taxon>
        <taxon>Bacillota</taxon>
        <taxon>Bacilli</taxon>
        <taxon>Bacillales</taxon>
        <taxon>Paenibacillaceae</taxon>
        <taxon>Paenibacillus</taxon>
    </lineage>
</organism>
<evidence type="ECO:0000313" key="4">
    <source>
        <dbReference type="EMBL" id="OKP85249.1"/>
    </source>
</evidence>
<feature type="domain" description="Core-binding (CB)" evidence="3">
    <location>
        <begin position="1"/>
        <end position="53"/>
    </location>
</feature>
<dbReference type="InterPro" id="IPR011010">
    <property type="entry name" value="DNA_brk_join_enz"/>
</dbReference>
<evidence type="ECO:0000259" key="3">
    <source>
        <dbReference type="PROSITE" id="PS51900"/>
    </source>
</evidence>